<dbReference type="AlphaFoldDB" id="A0A4C1VEC2"/>
<feature type="region of interest" description="Disordered" evidence="1">
    <location>
        <begin position="48"/>
        <end position="88"/>
    </location>
</feature>
<reference evidence="2 3" key="1">
    <citation type="journal article" date="2019" name="Commun. Biol.">
        <title>The bagworm genome reveals a unique fibroin gene that provides high tensile strength.</title>
        <authorList>
            <person name="Kono N."/>
            <person name="Nakamura H."/>
            <person name="Ohtoshi R."/>
            <person name="Tomita M."/>
            <person name="Numata K."/>
            <person name="Arakawa K."/>
        </authorList>
    </citation>
    <scope>NUCLEOTIDE SEQUENCE [LARGE SCALE GENOMIC DNA]</scope>
</reference>
<evidence type="ECO:0000313" key="2">
    <source>
        <dbReference type="EMBL" id="GBP37176.1"/>
    </source>
</evidence>
<accession>A0A4C1VEC2</accession>
<dbReference type="Proteomes" id="UP000299102">
    <property type="component" value="Unassembled WGS sequence"/>
</dbReference>
<evidence type="ECO:0000256" key="1">
    <source>
        <dbReference type="SAM" id="MobiDB-lite"/>
    </source>
</evidence>
<protein>
    <submittedName>
        <fullName evidence="2">Uncharacterized protein</fullName>
    </submittedName>
</protein>
<feature type="compositionally biased region" description="Basic and acidic residues" evidence="1">
    <location>
        <begin position="52"/>
        <end position="64"/>
    </location>
</feature>
<evidence type="ECO:0000313" key="3">
    <source>
        <dbReference type="Proteomes" id="UP000299102"/>
    </source>
</evidence>
<gene>
    <name evidence="2" type="ORF">EVAR_31107_1</name>
</gene>
<sequence>MECARGRSLEGARLGSILDLVNPRAKARAGVRPRPAACTSIAARRRGAGKIEFGDRQSRLERRAASTAPATTAPGDHARPRATTRPIK</sequence>
<dbReference type="EMBL" id="BGZK01000330">
    <property type="protein sequence ID" value="GBP37176.1"/>
    <property type="molecule type" value="Genomic_DNA"/>
</dbReference>
<feature type="compositionally biased region" description="Low complexity" evidence="1">
    <location>
        <begin position="65"/>
        <end position="74"/>
    </location>
</feature>
<organism evidence="2 3">
    <name type="scientific">Eumeta variegata</name>
    <name type="common">Bagworm moth</name>
    <name type="synonym">Eumeta japonica</name>
    <dbReference type="NCBI Taxonomy" id="151549"/>
    <lineage>
        <taxon>Eukaryota</taxon>
        <taxon>Metazoa</taxon>
        <taxon>Ecdysozoa</taxon>
        <taxon>Arthropoda</taxon>
        <taxon>Hexapoda</taxon>
        <taxon>Insecta</taxon>
        <taxon>Pterygota</taxon>
        <taxon>Neoptera</taxon>
        <taxon>Endopterygota</taxon>
        <taxon>Lepidoptera</taxon>
        <taxon>Glossata</taxon>
        <taxon>Ditrysia</taxon>
        <taxon>Tineoidea</taxon>
        <taxon>Psychidae</taxon>
        <taxon>Oiketicinae</taxon>
        <taxon>Eumeta</taxon>
    </lineage>
</organism>
<comment type="caution">
    <text evidence="2">The sequence shown here is derived from an EMBL/GenBank/DDBJ whole genome shotgun (WGS) entry which is preliminary data.</text>
</comment>
<proteinExistence type="predicted"/>
<name>A0A4C1VEC2_EUMVA</name>
<keyword evidence="3" id="KW-1185">Reference proteome</keyword>